<dbReference type="InterPro" id="IPR036322">
    <property type="entry name" value="WD40_repeat_dom_sf"/>
</dbReference>
<evidence type="ECO:0000256" key="7">
    <source>
        <dbReference type="SAM" id="MobiDB-lite"/>
    </source>
</evidence>
<feature type="compositionally biased region" description="Polar residues" evidence="7">
    <location>
        <begin position="712"/>
        <end position="739"/>
    </location>
</feature>
<dbReference type="PANTHER" id="PTHR14927">
    <property type="entry name" value="NUCLEOLAR PROTEIN 10"/>
    <property type="match status" value="1"/>
</dbReference>
<dbReference type="InterPro" id="IPR056550">
    <property type="entry name" value="NOL10_2nd"/>
</dbReference>
<feature type="domain" description="Nucleolar protein 10-like second" evidence="9">
    <location>
        <begin position="365"/>
        <end position="413"/>
    </location>
</feature>
<feature type="compositionally biased region" description="Basic and acidic residues" evidence="7">
    <location>
        <begin position="546"/>
        <end position="557"/>
    </location>
</feature>
<comment type="similarity">
    <text evidence="2">Belongs to the WD repeat NOL10/ENP2 family.</text>
</comment>
<reference evidence="11 12" key="1">
    <citation type="journal article" date="2007" name="Nature">
        <title>Evolution of genes and genomes on the Drosophila phylogeny.</title>
        <authorList>
            <consortium name="Drosophila 12 Genomes Consortium"/>
            <person name="Clark A.G."/>
            <person name="Eisen M.B."/>
            <person name="Smith D.R."/>
            <person name="Bergman C.M."/>
            <person name="Oliver B."/>
            <person name="Markow T.A."/>
            <person name="Kaufman T.C."/>
            <person name="Kellis M."/>
            <person name="Gelbart W."/>
            <person name="Iyer V.N."/>
            <person name="Pollard D.A."/>
            <person name="Sackton T.B."/>
            <person name="Larracuente A.M."/>
            <person name="Singh N.D."/>
            <person name="Abad J.P."/>
            <person name="Abt D.N."/>
            <person name="Adryan B."/>
            <person name="Aguade M."/>
            <person name="Akashi H."/>
            <person name="Anderson W.W."/>
            <person name="Aquadro C.F."/>
            <person name="Ardell D.H."/>
            <person name="Arguello R."/>
            <person name="Artieri C.G."/>
            <person name="Barbash D.A."/>
            <person name="Barker D."/>
            <person name="Barsanti P."/>
            <person name="Batterham P."/>
            <person name="Batzoglou S."/>
            <person name="Begun D."/>
            <person name="Bhutkar A."/>
            <person name="Blanco E."/>
            <person name="Bosak S.A."/>
            <person name="Bradley R.K."/>
            <person name="Brand A.D."/>
            <person name="Brent M.R."/>
            <person name="Brooks A.N."/>
            <person name="Brown R.H."/>
            <person name="Butlin R.K."/>
            <person name="Caggese C."/>
            <person name="Calvi B.R."/>
            <person name="Bernardo de Carvalho A."/>
            <person name="Caspi A."/>
            <person name="Castrezana S."/>
            <person name="Celniker S.E."/>
            <person name="Chang J.L."/>
            <person name="Chapple C."/>
            <person name="Chatterji S."/>
            <person name="Chinwalla A."/>
            <person name="Civetta A."/>
            <person name="Clifton S.W."/>
            <person name="Comeron J.M."/>
            <person name="Costello J.C."/>
            <person name="Coyne J.A."/>
            <person name="Daub J."/>
            <person name="David R.G."/>
            <person name="Delcher A.L."/>
            <person name="Delehaunty K."/>
            <person name="Do C.B."/>
            <person name="Ebling H."/>
            <person name="Edwards K."/>
            <person name="Eickbush T."/>
            <person name="Evans J.D."/>
            <person name="Filipski A."/>
            <person name="Findeiss S."/>
            <person name="Freyhult E."/>
            <person name="Fulton L."/>
            <person name="Fulton R."/>
            <person name="Garcia A.C."/>
            <person name="Gardiner A."/>
            <person name="Garfield D.A."/>
            <person name="Garvin B.E."/>
            <person name="Gibson G."/>
            <person name="Gilbert D."/>
            <person name="Gnerre S."/>
            <person name="Godfrey J."/>
            <person name="Good R."/>
            <person name="Gotea V."/>
            <person name="Gravely B."/>
            <person name="Greenberg A.J."/>
            <person name="Griffiths-Jones S."/>
            <person name="Gross S."/>
            <person name="Guigo R."/>
            <person name="Gustafson E.A."/>
            <person name="Haerty W."/>
            <person name="Hahn M.W."/>
            <person name="Halligan D.L."/>
            <person name="Halpern A.L."/>
            <person name="Halter G.M."/>
            <person name="Han M.V."/>
            <person name="Heger A."/>
            <person name="Hillier L."/>
            <person name="Hinrichs A.S."/>
            <person name="Holmes I."/>
            <person name="Hoskins R.A."/>
            <person name="Hubisz M.J."/>
            <person name="Hultmark D."/>
            <person name="Huntley M.A."/>
            <person name="Jaffe D.B."/>
            <person name="Jagadeeshan S."/>
            <person name="Jeck W.R."/>
            <person name="Johnson J."/>
            <person name="Jones C.D."/>
            <person name="Jordan W.C."/>
            <person name="Karpen G.H."/>
            <person name="Kataoka E."/>
            <person name="Keightley P.D."/>
            <person name="Kheradpour P."/>
            <person name="Kirkness E.F."/>
            <person name="Koerich L.B."/>
            <person name="Kristiansen K."/>
            <person name="Kudrna D."/>
            <person name="Kulathinal R.J."/>
            <person name="Kumar S."/>
            <person name="Kwok R."/>
            <person name="Lander E."/>
            <person name="Langley C.H."/>
            <person name="Lapoint R."/>
            <person name="Lazzaro B.P."/>
            <person name="Lee S.J."/>
            <person name="Levesque L."/>
            <person name="Li R."/>
            <person name="Lin C.F."/>
            <person name="Lin M.F."/>
            <person name="Lindblad-Toh K."/>
            <person name="Llopart A."/>
            <person name="Long M."/>
            <person name="Low L."/>
            <person name="Lozovsky E."/>
            <person name="Lu J."/>
            <person name="Luo M."/>
            <person name="Machado C.A."/>
            <person name="Makalowski W."/>
            <person name="Marzo M."/>
            <person name="Matsuda M."/>
            <person name="Matzkin L."/>
            <person name="McAllister B."/>
            <person name="McBride C.S."/>
            <person name="McKernan B."/>
            <person name="McKernan K."/>
            <person name="Mendez-Lago M."/>
            <person name="Minx P."/>
            <person name="Mollenhauer M.U."/>
            <person name="Montooth K."/>
            <person name="Mount S.M."/>
            <person name="Mu X."/>
            <person name="Myers E."/>
            <person name="Negre B."/>
            <person name="Newfeld S."/>
            <person name="Nielsen R."/>
            <person name="Noor M.A."/>
            <person name="O'Grady P."/>
            <person name="Pachter L."/>
            <person name="Papaceit M."/>
            <person name="Parisi M.J."/>
            <person name="Parisi M."/>
            <person name="Parts L."/>
            <person name="Pedersen J.S."/>
            <person name="Pesole G."/>
            <person name="Phillippy A.M."/>
            <person name="Ponting C.P."/>
            <person name="Pop M."/>
            <person name="Porcelli D."/>
            <person name="Powell J.R."/>
            <person name="Prohaska S."/>
            <person name="Pruitt K."/>
            <person name="Puig M."/>
            <person name="Quesneville H."/>
            <person name="Ram K.R."/>
            <person name="Rand D."/>
            <person name="Rasmussen M.D."/>
            <person name="Reed L.K."/>
            <person name="Reenan R."/>
            <person name="Reily A."/>
            <person name="Remington K.A."/>
            <person name="Rieger T.T."/>
            <person name="Ritchie M.G."/>
            <person name="Robin C."/>
            <person name="Rogers Y.H."/>
            <person name="Rohde C."/>
            <person name="Rozas J."/>
            <person name="Rubenfield M.J."/>
            <person name="Ruiz A."/>
            <person name="Russo S."/>
            <person name="Salzberg S.L."/>
            <person name="Sanchez-Gracia A."/>
            <person name="Saranga D.J."/>
            <person name="Sato H."/>
            <person name="Schaeffer S.W."/>
            <person name="Schatz M.C."/>
            <person name="Schlenke T."/>
            <person name="Schwartz R."/>
            <person name="Segarra C."/>
            <person name="Singh R.S."/>
            <person name="Sirot L."/>
            <person name="Sirota M."/>
            <person name="Sisneros N.B."/>
            <person name="Smith C.D."/>
            <person name="Smith T.F."/>
            <person name="Spieth J."/>
            <person name="Stage D.E."/>
            <person name="Stark A."/>
            <person name="Stephan W."/>
            <person name="Strausberg R.L."/>
            <person name="Strempel S."/>
            <person name="Sturgill D."/>
            <person name="Sutton G."/>
            <person name="Sutton G.G."/>
            <person name="Tao W."/>
            <person name="Teichmann S."/>
            <person name="Tobari Y.N."/>
            <person name="Tomimura Y."/>
            <person name="Tsolas J.M."/>
            <person name="Valente V.L."/>
            <person name="Venter E."/>
            <person name="Venter J.C."/>
            <person name="Vicario S."/>
            <person name="Vieira F.G."/>
            <person name="Vilella A.J."/>
            <person name="Villasante A."/>
            <person name="Walenz B."/>
            <person name="Wang J."/>
            <person name="Wasserman M."/>
            <person name="Watts T."/>
            <person name="Wilson D."/>
            <person name="Wilson R.K."/>
            <person name="Wing R.A."/>
            <person name="Wolfner M.F."/>
            <person name="Wong A."/>
            <person name="Wong G.K."/>
            <person name="Wu C.I."/>
            <person name="Wu G."/>
            <person name="Yamamoto D."/>
            <person name="Yang H.P."/>
            <person name="Yang S.P."/>
            <person name="Yorke J.A."/>
            <person name="Yoshida K."/>
            <person name="Zdobnov E."/>
            <person name="Zhang P."/>
            <person name="Zhang Y."/>
            <person name="Zimin A.V."/>
            <person name="Baldwin J."/>
            <person name="Abdouelleil A."/>
            <person name="Abdulkadir J."/>
            <person name="Abebe A."/>
            <person name="Abera B."/>
            <person name="Abreu J."/>
            <person name="Acer S.C."/>
            <person name="Aftuck L."/>
            <person name="Alexander A."/>
            <person name="An P."/>
            <person name="Anderson E."/>
            <person name="Anderson S."/>
            <person name="Arachi H."/>
            <person name="Azer M."/>
            <person name="Bachantsang P."/>
            <person name="Barry A."/>
            <person name="Bayul T."/>
            <person name="Berlin A."/>
            <person name="Bessette D."/>
            <person name="Bloom T."/>
            <person name="Blye J."/>
            <person name="Boguslavskiy L."/>
            <person name="Bonnet C."/>
            <person name="Boukhgalter B."/>
            <person name="Bourzgui I."/>
            <person name="Brown A."/>
            <person name="Cahill P."/>
            <person name="Channer S."/>
            <person name="Cheshatsang Y."/>
            <person name="Chuda L."/>
            <person name="Citroen M."/>
            <person name="Collymore A."/>
            <person name="Cooke P."/>
            <person name="Costello M."/>
            <person name="D'Aco K."/>
            <person name="Daza R."/>
            <person name="De Haan G."/>
            <person name="DeGray S."/>
            <person name="DeMaso C."/>
            <person name="Dhargay N."/>
            <person name="Dooley K."/>
            <person name="Dooley E."/>
            <person name="Doricent M."/>
            <person name="Dorje P."/>
            <person name="Dorjee K."/>
            <person name="Dupes A."/>
            <person name="Elong R."/>
            <person name="Falk J."/>
            <person name="Farina A."/>
            <person name="Faro S."/>
            <person name="Ferguson D."/>
            <person name="Fisher S."/>
            <person name="Foley C.D."/>
            <person name="Franke A."/>
            <person name="Friedrich D."/>
            <person name="Gadbois L."/>
            <person name="Gearin G."/>
            <person name="Gearin C.R."/>
            <person name="Giannoukos G."/>
            <person name="Goode T."/>
            <person name="Graham J."/>
            <person name="Grandbois E."/>
            <person name="Grewal S."/>
            <person name="Gyaltsen K."/>
            <person name="Hafez N."/>
            <person name="Hagos B."/>
            <person name="Hall J."/>
            <person name="Henson C."/>
            <person name="Hollinger A."/>
            <person name="Honan T."/>
            <person name="Huard M.D."/>
            <person name="Hughes L."/>
            <person name="Hurhula B."/>
            <person name="Husby M.E."/>
            <person name="Kamat A."/>
            <person name="Kanga B."/>
            <person name="Kashin S."/>
            <person name="Khazanovich D."/>
            <person name="Kisner P."/>
            <person name="Lance K."/>
            <person name="Lara M."/>
            <person name="Lee W."/>
            <person name="Lennon N."/>
            <person name="Letendre F."/>
            <person name="LeVine R."/>
            <person name="Lipovsky A."/>
            <person name="Liu X."/>
            <person name="Liu J."/>
            <person name="Liu S."/>
            <person name="Lokyitsang T."/>
            <person name="Lokyitsang Y."/>
            <person name="Lubonja R."/>
            <person name="Lui A."/>
            <person name="MacDonald P."/>
            <person name="Magnisalis V."/>
            <person name="Maru K."/>
            <person name="Matthews C."/>
            <person name="McCusker W."/>
            <person name="McDonough S."/>
            <person name="Mehta T."/>
            <person name="Meldrim J."/>
            <person name="Meneus L."/>
            <person name="Mihai O."/>
            <person name="Mihalev A."/>
            <person name="Mihova T."/>
            <person name="Mittelman R."/>
            <person name="Mlenga V."/>
            <person name="Montmayeur A."/>
            <person name="Mulrain L."/>
            <person name="Navidi A."/>
            <person name="Naylor J."/>
            <person name="Negash T."/>
            <person name="Nguyen T."/>
            <person name="Nguyen N."/>
            <person name="Nicol R."/>
            <person name="Norbu C."/>
            <person name="Norbu N."/>
            <person name="Novod N."/>
            <person name="O'Neill B."/>
            <person name="Osman S."/>
            <person name="Markiewicz E."/>
            <person name="Oyono O.L."/>
            <person name="Patti C."/>
            <person name="Phunkhang P."/>
            <person name="Pierre F."/>
            <person name="Priest M."/>
            <person name="Raghuraman S."/>
            <person name="Rege F."/>
            <person name="Reyes R."/>
            <person name="Rise C."/>
            <person name="Rogov P."/>
            <person name="Ross K."/>
            <person name="Ryan E."/>
            <person name="Settipalli S."/>
            <person name="Shea T."/>
            <person name="Sherpa N."/>
            <person name="Shi L."/>
            <person name="Shih D."/>
            <person name="Sparrow T."/>
            <person name="Spaulding J."/>
            <person name="Stalker J."/>
            <person name="Stange-Thomann N."/>
            <person name="Stavropoulos S."/>
            <person name="Stone C."/>
            <person name="Strader C."/>
            <person name="Tesfaye S."/>
            <person name="Thomson T."/>
            <person name="Thoulutsang Y."/>
            <person name="Thoulutsang D."/>
            <person name="Topham K."/>
            <person name="Topping I."/>
            <person name="Tsamla T."/>
            <person name="Vassiliev H."/>
            <person name="Vo A."/>
            <person name="Wangchuk T."/>
            <person name="Wangdi T."/>
            <person name="Weiand M."/>
            <person name="Wilkinson J."/>
            <person name="Wilson A."/>
            <person name="Yadav S."/>
            <person name="Young G."/>
            <person name="Yu Q."/>
            <person name="Zembek L."/>
            <person name="Zhong D."/>
            <person name="Zimmer A."/>
            <person name="Zwirko Z."/>
            <person name="Jaffe D.B."/>
            <person name="Alvarez P."/>
            <person name="Brockman W."/>
            <person name="Butler J."/>
            <person name="Chin C."/>
            <person name="Gnerre S."/>
            <person name="Grabherr M."/>
            <person name="Kleber M."/>
            <person name="Mauceli E."/>
            <person name="MacCallum I."/>
        </authorList>
    </citation>
    <scope>NUCLEOTIDE SEQUENCE [LARGE SCALE GENOMIC DNA]</scope>
    <source>
        <strain evidence="12">white501</strain>
    </source>
</reference>
<dbReference type="Pfam" id="PF23097">
    <property type="entry name" value="NOL10_2nd"/>
    <property type="match status" value="1"/>
</dbReference>
<feature type="compositionally biased region" description="Basic and acidic residues" evidence="7">
    <location>
        <begin position="628"/>
        <end position="639"/>
    </location>
</feature>
<keyword evidence="12" id="KW-1185">Reference proteome</keyword>
<dbReference type="Gene3D" id="2.130.10.10">
    <property type="entry name" value="YVTN repeat-like/Quinoprotein amine dehydrogenase"/>
    <property type="match status" value="1"/>
</dbReference>
<feature type="compositionally biased region" description="Basic and acidic residues" evidence="7">
    <location>
        <begin position="794"/>
        <end position="804"/>
    </location>
</feature>
<evidence type="ECO:0000256" key="3">
    <source>
        <dbReference type="ARBA" id="ARBA00015517"/>
    </source>
</evidence>
<dbReference type="OMA" id="QAMFENA"/>
<dbReference type="PhylomeDB" id="B4Q5I9"/>
<feature type="region of interest" description="Disordered" evidence="7">
    <location>
        <begin position="628"/>
        <end position="739"/>
    </location>
</feature>
<feature type="domain" description="NUC153" evidence="8">
    <location>
        <begin position="476"/>
        <end position="503"/>
    </location>
</feature>
<dbReference type="InterPro" id="IPR012580">
    <property type="entry name" value="NUC153"/>
</dbReference>
<dbReference type="Pfam" id="PF23098">
    <property type="entry name" value="Beta-prop_NOL10_N"/>
    <property type="match status" value="1"/>
</dbReference>
<evidence type="ECO:0000256" key="1">
    <source>
        <dbReference type="ARBA" id="ARBA00004604"/>
    </source>
</evidence>
<feature type="domain" description="NUC153" evidence="8">
    <location>
        <begin position="583"/>
        <end position="605"/>
    </location>
</feature>
<keyword evidence="6" id="KW-0539">Nucleus</keyword>
<evidence type="ECO:0000256" key="2">
    <source>
        <dbReference type="ARBA" id="ARBA00005264"/>
    </source>
</evidence>
<evidence type="ECO:0000259" key="9">
    <source>
        <dbReference type="Pfam" id="PF23097"/>
    </source>
</evidence>
<evidence type="ECO:0000259" key="10">
    <source>
        <dbReference type="Pfam" id="PF23098"/>
    </source>
</evidence>
<feature type="domain" description="Nucleolar protein 10-like N-terminal" evidence="10">
    <location>
        <begin position="2"/>
        <end position="359"/>
    </location>
</feature>
<dbReference type="AlphaFoldDB" id="B4Q5I9"/>
<evidence type="ECO:0000313" key="12">
    <source>
        <dbReference type="Proteomes" id="UP000000304"/>
    </source>
</evidence>
<dbReference type="InterPro" id="IPR056551">
    <property type="entry name" value="Beta-prop_NOL10_N"/>
</dbReference>
<dbReference type="PANTHER" id="PTHR14927:SF0">
    <property type="entry name" value="NUCLEOLAR PROTEIN 10"/>
    <property type="match status" value="1"/>
</dbReference>
<dbReference type="InterPro" id="IPR001680">
    <property type="entry name" value="WD40_rpt"/>
</dbReference>
<evidence type="ECO:0000256" key="4">
    <source>
        <dbReference type="ARBA" id="ARBA00022574"/>
    </source>
</evidence>
<dbReference type="OrthoDB" id="273340at2759"/>
<dbReference type="GO" id="GO:0030686">
    <property type="term" value="C:90S preribosome"/>
    <property type="evidence" value="ECO:0007669"/>
    <property type="project" value="TreeGrafter"/>
</dbReference>
<dbReference type="InterPro" id="IPR015943">
    <property type="entry name" value="WD40/YVTN_repeat-like_dom_sf"/>
</dbReference>
<gene>
    <name evidence="11" type="primary">Dsim\GD22010</name>
    <name evidence="11" type="ORF">Dsim_GD22010</name>
</gene>
<dbReference type="GO" id="GO:0000462">
    <property type="term" value="P:maturation of SSU-rRNA from tricistronic rRNA transcript (SSU-rRNA, 5.8S rRNA, LSU-rRNA)"/>
    <property type="evidence" value="ECO:0007669"/>
    <property type="project" value="TreeGrafter"/>
</dbReference>
<organism evidence="11 12">
    <name type="scientific">Drosophila simulans</name>
    <name type="common">Fruit fly</name>
    <dbReference type="NCBI Taxonomy" id="7240"/>
    <lineage>
        <taxon>Eukaryota</taxon>
        <taxon>Metazoa</taxon>
        <taxon>Ecdysozoa</taxon>
        <taxon>Arthropoda</taxon>
        <taxon>Hexapoda</taxon>
        <taxon>Insecta</taxon>
        <taxon>Pterygota</taxon>
        <taxon>Neoptera</taxon>
        <taxon>Endopterygota</taxon>
        <taxon>Diptera</taxon>
        <taxon>Brachycera</taxon>
        <taxon>Muscomorpha</taxon>
        <taxon>Ephydroidea</taxon>
        <taxon>Drosophilidae</taxon>
        <taxon>Drosophila</taxon>
        <taxon>Sophophora</taxon>
    </lineage>
</organism>
<evidence type="ECO:0000256" key="5">
    <source>
        <dbReference type="ARBA" id="ARBA00022737"/>
    </source>
</evidence>
<dbReference type="Pfam" id="PF08159">
    <property type="entry name" value="NUC153"/>
    <property type="match status" value="2"/>
</dbReference>
<dbReference type="Proteomes" id="UP000000304">
    <property type="component" value="Chromosome 2L"/>
</dbReference>
<evidence type="ECO:0000259" key="8">
    <source>
        <dbReference type="Pfam" id="PF08159"/>
    </source>
</evidence>
<proteinExistence type="inferred from homology"/>
<feature type="region of interest" description="Disordered" evidence="7">
    <location>
        <begin position="783"/>
        <end position="804"/>
    </location>
</feature>
<keyword evidence="4" id="KW-0853">WD repeat</keyword>
<dbReference type="STRING" id="7240.B4Q5I9"/>
<keyword evidence="5" id="KW-0677">Repeat</keyword>
<dbReference type="SUPFAM" id="SSF50978">
    <property type="entry name" value="WD40 repeat-like"/>
    <property type="match status" value="1"/>
</dbReference>
<accession>B4Q5I9</accession>
<feature type="region of interest" description="Disordered" evidence="7">
    <location>
        <begin position="528"/>
        <end position="575"/>
    </location>
</feature>
<dbReference type="SMART" id="SM00320">
    <property type="entry name" value="WD40"/>
    <property type="match status" value="4"/>
</dbReference>
<dbReference type="HOGENOM" id="CLU_009923_2_0_1"/>
<dbReference type="EMBL" id="CM000361">
    <property type="protein sequence ID" value="EDX05033.1"/>
    <property type="molecule type" value="Genomic_DNA"/>
</dbReference>
<evidence type="ECO:0000256" key="6">
    <source>
        <dbReference type="ARBA" id="ARBA00023242"/>
    </source>
</evidence>
<name>B4Q5I9_DROSI</name>
<feature type="compositionally biased region" description="Basic residues" evidence="7">
    <location>
        <begin position="784"/>
        <end position="793"/>
    </location>
</feature>
<dbReference type="InterPro" id="IPR040382">
    <property type="entry name" value="NOL10/Enp2"/>
</dbReference>
<feature type="compositionally biased region" description="Basic and acidic residues" evidence="7">
    <location>
        <begin position="528"/>
        <end position="537"/>
    </location>
</feature>
<comment type="subcellular location">
    <subcellularLocation>
        <location evidence="1">Nucleus</location>
        <location evidence="1">Nucleolus</location>
    </subcellularLocation>
</comment>
<sequence length="823" mass="95021">MFVNEVNDVKIYNLSAGKSVPDWLTDRRKRSQLMKKVDSRRQIELIQDFDMPGVCTSIRMSPDQQYILATGTYKPRVKCFEVSNLSIKFERCFDAEVTTFEVISDDYSKMVFLQCDRYVEIHAAHGRHYRLRIPRFGRDMKYHKPSCDMFIVGVSRDIFRLNLERGQFLQPLETDGSCLNACEVNPEHHLLIAGTKEGTVEAWDPRTKQRCSTLDVAMKLPGVKEFPSVTALKFRNGLHMGVGTASGHVLIYDIRAKQPLLVKNHLNRLPIKRLAFNPAQNAVYSLDEATLKLWDEQTGKQIAYVESTSSFNDFCTIPDTGMFFVAQEDVKMMTYYVPAMGPAPRWCSFLDNLTEEIESEVVENVYDDYQFVTAKELAELGMEHLVGSNLLKGYMHGYFMDARLYNKAKAVVEPFAFDRFRKDKVRQEIESERKSRLQIESKLPKVNKELALKIMDEQANPSNSAKQRNVPSLLEDSRFKAMFENADFEVNKSAEEYRLLAPVLNRLDKSKAKELKKRVEVAHVAELHADEAQQREESDNDEDLFGFEKSDGETKDDSGDEASSDDDDRREYVKEMKQAYKQAMFENADFEVNKSAEEYRLLAPVLNRLDKSKAKELKKRVEVAHVAELHADEAQQREESDNDEDLFGFEKSDGETKDDSGDEASSDDDDRREYVKEMKQAYKQVKRQREEEEELEEDEPQQDEISDVAKRPQTNGHSPQPTTNGNRFTLTPLDQHQGSSLLQQRIKKASLQDRVKVMSQLEGQVTNVGRSLGNRQMTFEVNKQKKSQFHAKKREAEMKKHREERRSIVRPIKSLRLKKVNFK</sequence>
<feature type="compositionally biased region" description="Acidic residues" evidence="7">
    <location>
        <begin position="691"/>
        <end position="706"/>
    </location>
</feature>
<feature type="compositionally biased region" description="Basic and acidic residues" evidence="7">
    <location>
        <begin position="669"/>
        <end position="680"/>
    </location>
</feature>
<protein>
    <recommendedName>
        <fullName evidence="3">Nucleolar protein 10</fullName>
    </recommendedName>
</protein>
<feature type="compositionally biased region" description="Basic and acidic residues" evidence="7">
    <location>
        <begin position="648"/>
        <end position="659"/>
    </location>
</feature>
<dbReference type="GO" id="GO:0032040">
    <property type="term" value="C:small-subunit processome"/>
    <property type="evidence" value="ECO:0007669"/>
    <property type="project" value="TreeGrafter"/>
</dbReference>
<evidence type="ECO:0000313" key="11">
    <source>
        <dbReference type="EMBL" id="EDX05033.1"/>
    </source>
</evidence>